<evidence type="ECO:0000313" key="1">
    <source>
        <dbReference type="EMBL" id="GAG45998.1"/>
    </source>
</evidence>
<dbReference type="InterPro" id="IPR036691">
    <property type="entry name" value="Endo/exonu/phosph_ase_sf"/>
</dbReference>
<evidence type="ECO:0008006" key="2">
    <source>
        <dbReference type="Google" id="ProtNLM"/>
    </source>
</evidence>
<proteinExistence type="predicted"/>
<organism evidence="1">
    <name type="scientific">marine sediment metagenome</name>
    <dbReference type="NCBI Taxonomy" id="412755"/>
    <lineage>
        <taxon>unclassified sequences</taxon>
        <taxon>metagenomes</taxon>
        <taxon>ecological metagenomes</taxon>
    </lineage>
</organism>
<name>X0YBB7_9ZZZZ</name>
<dbReference type="AlphaFoldDB" id="X0YBB7"/>
<dbReference type="EMBL" id="BARS01050181">
    <property type="protein sequence ID" value="GAG45998.1"/>
    <property type="molecule type" value="Genomic_DNA"/>
</dbReference>
<feature type="non-terminal residue" evidence="1">
    <location>
        <position position="1"/>
    </location>
</feature>
<reference evidence="1" key="1">
    <citation type="journal article" date="2014" name="Front. Microbiol.">
        <title>High frequency of phylogenetically diverse reductive dehalogenase-homologous genes in deep subseafloor sedimentary metagenomes.</title>
        <authorList>
            <person name="Kawai M."/>
            <person name="Futagami T."/>
            <person name="Toyoda A."/>
            <person name="Takaki Y."/>
            <person name="Nishi S."/>
            <person name="Hori S."/>
            <person name="Arai W."/>
            <person name="Tsubouchi T."/>
            <person name="Morono Y."/>
            <person name="Uchiyama I."/>
            <person name="Ito T."/>
            <person name="Fujiyama A."/>
            <person name="Inagaki F."/>
            <person name="Takami H."/>
        </authorList>
    </citation>
    <scope>NUCLEOTIDE SEQUENCE</scope>
    <source>
        <strain evidence="1">Expedition CK06-06</strain>
    </source>
</reference>
<gene>
    <name evidence="1" type="ORF">S01H1_74958</name>
</gene>
<accession>X0YBB7</accession>
<sequence length="70" mass="7992">IPNSADTMVLTDNTYDRMIATPSLAEDYAGEHGVVQFRDFYNFPASEMEPKNVSDHYPVWAEFWASQDSD</sequence>
<dbReference type="Gene3D" id="3.60.10.10">
    <property type="entry name" value="Endonuclease/exonuclease/phosphatase"/>
    <property type="match status" value="1"/>
</dbReference>
<protein>
    <recommendedName>
        <fullName evidence="2">Endonuclease/exonuclease/phosphatase domain-containing protein</fullName>
    </recommendedName>
</protein>
<comment type="caution">
    <text evidence="1">The sequence shown here is derived from an EMBL/GenBank/DDBJ whole genome shotgun (WGS) entry which is preliminary data.</text>
</comment>